<dbReference type="SMART" id="SM00369">
    <property type="entry name" value="LRR_TYP"/>
    <property type="match status" value="9"/>
</dbReference>
<evidence type="ECO:0000256" key="12">
    <source>
        <dbReference type="PROSITE-ProRule" id="PRU10141"/>
    </source>
</evidence>
<evidence type="ECO:0000256" key="13">
    <source>
        <dbReference type="SAM" id="Phobius"/>
    </source>
</evidence>
<dbReference type="InterPro" id="IPR011009">
    <property type="entry name" value="Kinase-like_dom_sf"/>
</dbReference>
<keyword evidence="5 14" id="KW-0732">Signal</keyword>
<keyword evidence="7 12" id="KW-0547">Nucleotide-binding</keyword>
<sequence length="968" mass="106862">MVAKCSNFALLIIIAAAALLFSTTASYVISPPPNASCSFNNSERQALIQSGWWSYYLSILNHCHWKGIGCDETGNVLHINGSLLDINPNSLFLQNLNLTAFPSLVSLDLHGVRFGGSIPKEVGTLTKLVSLDLSNNNLHGKLPPTLSNLTQLREFDVSGNSFSGSIPSTFGQLEELTSLSLDLNQIEGPIPLELGNLKYIQVLSLSNNLLNGSIPSTLGQLQSLTHLYLDSSRIEGPIPLELGNLKHIEVLSLSLNFLSGSIPSTLGQLQSLTHLYLDSNRIEGPIPLELGNLKHIESLSRLDLASNQIHGPIPPQLGNLTRLYYLSLSNNLLTGVIPSTFGQLVKLNKLYFGSNQIGGSIPIQIGNLTSLVFLDLSENYFSGSIPFQIGALTQLQELHIELNQIDGSIPPQFTNLSNLEFLNLSDNKLSGAIPPQIFLLLNLSSLVLSSNQLSGIIPSDFASTSISFLDLSHNKLIGSIPYTTDNYCSSGLMITLDLSCNLLNGSIASQAGCVYDLNLSHNFLQGEVPVLFGENNWLYSLDLSYNNFTGILHKELAAIGYINLSYNSFDFSQDIAMESQLPNYCSFNQDSLIGCNTPSFTSCHSVPQTRKIKHLLLIALPVTSIILFVTILAILFFARRIKSRKIEELKAKNGDLFSIWNYDGKIAFEDIIEATQDFDIRYCIGTGAYGSVYRAQLPSGKVVALKKLHQRESQNPSFDKSFHNEVKMLSQIVHRNIVKLHGFCIHNRCMFLVYEYMERGSLFYALRIDDEAEKLSWSQRVNIIIGTANALSYMHHDCYPPIVHRDVTSSNILLNSELRAVVSDFGTARLLDPDSSNQTLQVGTYGYLAPEFAYTLTVTEKCDVYSFGVVALETIMGRHPGDLILSLLDSSNKNMMVKDILDSRIRLPLCQRDDQAIVQVVRLALACLHSNPKSRPTMQQVAHELSNFKQSSLPLPLSEITVHQLIAF</sequence>
<dbReference type="Pfam" id="PF13855">
    <property type="entry name" value="LRR_8"/>
    <property type="match status" value="1"/>
</dbReference>
<comment type="subcellular location">
    <subcellularLocation>
        <location evidence="1">Cell membrane</location>
    </subcellularLocation>
    <subcellularLocation>
        <location evidence="2">Membrane</location>
        <topology evidence="2">Single-pass type I membrane protein</topology>
    </subcellularLocation>
</comment>
<evidence type="ECO:0000256" key="7">
    <source>
        <dbReference type="ARBA" id="ARBA00022741"/>
    </source>
</evidence>
<keyword evidence="8 12" id="KW-0067">ATP-binding</keyword>
<evidence type="ECO:0000256" key="2">
    <source>
        <dbReference type="ARBA" id="ARBA00004479"/>
    </source>
</evidence>
<feature type="binding site" evidence="12">
    <location>
        <position position="706"/>
    </location>
    <ligand>
        <name>ATP</name>
        <dbReference type="ChEBI" id="CHEBI:30616"/>
    </ligand>
</feature>
<keyword evidence="6" id="KW-0677">Repeat</keyword>
<dbReference type="InterPro" id="IPR017441">
    <property type="entry name" value="Protein_kinase_ATP_BS"/>
</dbReference>
<dbReference type="PROSITE" id="PS00109">
    <property type="entry name" value="PROTEIN_KINASE_TYR"/>
    <property type="match status" value="1"/>
</dbReference>
<dbReference type="SMART" id="SM00365">
    <property type="entry name" value="LRR_SD22"/>
    <property type="match status" value="6"/>
</dbReference>
<feature type="domain" description="Protein kinase" evidence="15">
    <location>
        <begin position="678"/>
        <end position="946"/>
    </location>
</feature>
<evidence type="ECO:0000256" key="3">
    <source>
        <dbReference type="ARBA" id="ARBA00022614"/>
    </source>
</evidence>
<dbReference type="CDD" id="cd14066">
    <property type="entry name" value="STKc_IRAK"/>
    <property type="match status" value="1"/>
</dbReference>
<name>A0ABU6QIE2_9FABA</name>
<dbReference type="SUPFAM" id="SSF56112">
    <property type="entry name" value="Protein kinase-like (PK-like)"/>
    <property type="match status" value="1"/>
</dbReference>
<dbReference type="InterPro" id="IPR008266">
    <property type="entry name" value="Tyr_kinase_AS"/>
</dbReference>
<proteinExistence type="predicted"/>
<organism evidence="16 17">
    <name type="scientific">Stylosanthes scabra</name>
    <dbReference type="NCBI Taxonomy" id="79078"/>
    <lineage>
        <taxon>Eukaryota</taxon>
        <taxon>Viridiplantae</taxon>
        <taxon>Streptophyta</taxon>
        <taxon>Embryophyta</taxon>
        <taxon>Tracheophyta</taxon>
        <taxon>Spermatophyta</taxon>
        <taxon>Magnoliopsida</taxon>
        <taxon>eudicotyledons</taxon>
        <taxon>Gunneridae</taxon>
        <taxon>Pentapetalae</taxon>
        <taxon>rosids</taxon>
        <taxon>fabids</taxon>
        <taxon>Fabales</taxon>
        <taxon>Fabaceae</taxon>
        <taxon>Papilionoideae</taxon>
        <taxon>50 kb inversion clade</taxon>
        <taxon>dalbergioids sensu lato</taxon>
        <taxon>Dalbergieae</taxon>
        <taxon>Pterocarpus clade</taxon>
        <taxon>Stylosanthes</taxon>
    </lineage>
</organism>
<dbReference type="PANTHER" id="PTHR48053:SF126">
    <property type="entry name" value="MDIS1-INTERACTING RECEPTOR LIKE KINASE 2-LIKE ISOFORM X1"/>
    <property type="match status" value="1"/>
</dbReference>
<feature type="signal peptide" evidence="14">
    <location>
        <begin position="1"/>
        <end position="25"/>
    </location>
</feature>
<keyword evidence="9 13" id="KW-1133">Transmembrane helix</keyword>
<evidence type="ECO:0000256" key="14">
    <source>
        <dbReference type="SAM" id="SignalP"/>
    </source>
</evidence>
<keyword evidence="3" id="KW-0433">Leucine-rich repeat</keyword>
<dbReference type="Pfam" id="PF00560">
    <property type="entry name" value="LRR_1"/>
    <property type="match status" value="11"/>
</dbReference>
<evidence type="ECO:0000313" key="16">
    <source>
        <dbReference type="EMBL" id="MED6111395.1"/>
    </source>
</evidence>
<keyword evidence="11" id="KW-0675">Receptor</keyword>
<dbReference type="PANTHER" id="PTHR48053">
    <property type="entry name" value="LEUCINE RICH REPEAT FAMILY PROTEIN, EXPRESSED"/>
    <property type="match status" value="1"/>
</dbReference>
<evidence type="ECO:0000256" key="6">
    <source>
        <dbReference type="ARBA" id="ARBA00022737"/>
    </source>
</evidence>
<evidence type="ECO:0000259" key="15">
    <source>
        <dbReference type="PROSITE" id="PS50011"/>
    </source>
</evidence>
<reference evidence="16 17" key="1">
    <citation type="journal article" date="2023" name="Plants (Basel)">
        <title>Bridging the Gap: Combining Genomics and Transcriptomics Approaches to Understand Stylosanthes scabra, an Orphan Legume from the Brazilian Caatinga.</title>
        <authorList>
            <person name="Ferreira-Neto J.R.C."/>
            <person name="da Silva M.D."/>
            <person name="Binneck E."/>
            <person name="de Melo N.F."/>
            <person name="da Silva R.H."/>
            <person name="de Melo A.L.T.M."/>
            <person name="Pandolfi V."/>
            <person name="Bustamante F.O."/>
            <person name="Brasileiro-Vidal A.C."/>
            <person name="Benko-Iseppon A.M."/>
        </authorList>
    </citation>
    <scope>NUCLEOTIDE SEQUENCE [LARGE SCALE GENOMIC DNA]</scope>
    <source>
        <tissue evidence="16">Leaves</tissue>
    </source>
</reference>
<keyword evidence="10 13" id="KW-0472">Membrane</keyword>
<evidence type="ECO:0000256" key="11">
    <source>
        <dbReference type="ARBA" id="ARBA00023170"/>
    </source>
</evidence>
<dbReference type="PROSITE" id="PS51450">
    <property type="entry name" value="LRR"/>
    <property type="match status" value="1"/>
</dbReference>
<dbReference type="Pfam" id="PF07714">
    <property type="entry name" value="PK_Tyr_Ser-Thr"/>
    <property type="match status" value="1"/>
</dbReference>
<dbReference type="InterPro" id="IPR001611">
    <property type="entry name" value="Leu-rich_rpt"/>
</dbReference>
<dbReference type="Proteomes" id="UP001341840">
    <property type="component" value="Unassembled WGS sequence"/>
</dbReference>
<keyword evidence="17" id="KW-1185">Reference proteome</keyword>
<evidence type="ECO:0000256" key="9">
    <source>
        <dbReference type="ARBA" id="ARBA00022989"/>
    </source>
</evidence>
<comment type="caution">
    <text evidence="16">The sequence shown here is derived from an EMBL/GenBank/DDBJ whole genome shotgun (WGS) entry which is preliminary data.</text>
</comment>
<dbReference type="PROSITE" id="PS50011">
    <property type="entry name" value="PROTEIN_KINASE_DOM"/>
    <property type="match status" value="1"/>
</dbReference>
<dbReference type="EMBL" id="JASCZI010000373">
    <property type="protein sequence ID" value="MED6111395.1"/>
    <property type="molecule type" value="Genomic_DNA"/>
</dbReference>
<dbReference type="Gene3D" id="1.10.510.10">
    <property type="entry name" value="Transferase(Phosphotransferase) domain 1"/>
    <property type="match status" value="1"/>
</dbReference>
<evidence type="ECO:0000256" key="10">
    <source>
        <dbReference type="ARBA" id="ARBA00023136"/>
    </source>
</evidence>
<evidence type="ECO:0000256" key="5">
    <source>
        <dbReference type="ARBA" id="ARBA00022729"/>
    </source>
</evidence>
<evidence type="ECO:0000313" key="17">
    <source>
        <dbReference type="Proteomes" id="UP001341840"/>
    </source>
</evidence>
<accession>A0ABU6QIE2</accession>
<dbReference type="PRINTS" id="PR00019">
    <property type="entry name" value="LEURICHRPT"/>
</dbReference>
<evidence type="ECO:0000256" key="8">
    <source>
        <dbReference type="ARBA" id="ARBA00022840"/>
    </source>
</evidence>
<feature type="chain" id="PRO_5047180917" description="Protein kinase domain-containing protein" evidence="14">
    <location>
        <begin position="26"/>
        <end position="968"/>
    </location>
</feature>
<dbReference type="InterPro" id="IPR001245">
    <property type="entry name" value="Ser-Thr/Tyr_kinase_cat_dom"/>
</dbReference>
<keyword evidence="4 13" id="KW-0812">Transmembrane</keyword>
<dbReference type="PROSITE" id="PS00107">
    <property type="entry name" value="PROTEIN_KINASE_ATP"/>
    <property type="match status" value="1"/>
</dbReference>
<dbReference type="SUPFAM" id="SSF52058">
    <property type="entry name" value="L domain-like"/>
    <property type="match status" value="3"/>
</dbReference>
<evidence type="ECO:0000256" key="4">
    <source>
        <dbReference type="ARBA" id="ARBA00022692"/>
    </source>
</evidence>
<gene>
    <name evidence="16" type="ORF">PIB30_051971</name>
</gene>
<dbReference type="InterPro" id="IPR000719">
    <property type="entry name" value="Prot_kinase_dom"/>
</dbReference>
<protein>
    <recommendedName>
        <fullName evidence="15">Protein kinase domain-containing protein</fullName>
    </recommendedName>
</protein>
<evidence type="ECO:0000256" key="1">
    <source>
        <dbReference type="ARBA" id="ARBA00004236"/>
    </source>
</evidence>
<dbReference type="Gene3D" id="3.30.200.20">
    <property type="entry name" value="Phosphorylase Kinase, domain 1"/>
    <property type="match status" value="1"/>
</dbReference>
<feature type="transmembrane region" description="Helical" evidence="13">
    <location>
        <begin position="615"/>
        <end position="638"/>
    </location>
</feature>
<dbReference type="InterPro" id="IPR003591">
    <property type="entry name" value="Leu-rich_rpt_typical-subtyp"/>
</dbReference>
<dbReference type="InterPro" id="IPR051716">
    <property type="entry name" value="Plant_RL_S/T_kinase"/>
</dbReference>
<dbReference type="InterPro" id="IPR032675">
    <property type="entry name" value="LRR_dom_sf"/>
</dbReference>
<dbReference type="Gene3D" id="3.80.10.10">
    <property type="entry name" value="Ribonuclease Inhibitor"/>
    <property type="match status" value="3"/>
</dbReference>